<comment type="subcellular location">
    <subcellularLocation>
        <location evidence="1">Cytoplasm</location>
    </subcellularLocation>
</comment>
<sequence>MENIFNNPKNLSIGSRIFSCNFRASEKTSSENDENIDSKKKKMVNGNGVNNSNINEDNTDDENADKNLKMYLFNENIKVKIGTIRFIGQLKNHPNKYETYYGIEWDNEYDGKNIGCFDNEFYFFPLHFLKKNNPNIYYKYTKDKHLIPRNVDNLKMHVKSFLCENAKHPVKPCSFLSLNNIHIGITFIQALNFRYNYFPDLDLSIEDYQTKRVKKVIFSGEEKVCNYFKNFENLNNITLNKCLIYTTGFINNLYFHNLESLSLSNNLFCQWIDIFKIIKIANKLSYLNLSQNVFTKLTLESLLSSSLYDNSEINNDDTNNTKIEIIQGDNNDTKAMAYTKNINLDHNNSDLIYFSNIKELCLDNTLIDWDDVLILSFVFPNLETLSLKNNYIRNIKIKNLSIKKNSIIYKYITNDKYVSIFYPDLVNSGKNCSCNYSTGFNSVSNMNTHYSEVTSDEINRFSDDVGQNLNDYIEKSMKTMCFENINKTNDTTKNNSYDIKFSNDNSSNSSSDEEGGCEHIKIDLLKNLRKIVLNDNYLYSYEELFYFIYKIKHIESIYLNNNKFNDNSNLINIAYNMCIQKENQSPQDISVNNGNTQNIGHSAFDVINKNFSHIKEFLFDNNEINTYETLRDLFYVLYNIEILKLQNYKFMEKKKSLRYILISIMPNLKVLNYSCINKNERINSERFFISLYQRDPIAKIFNEPVLNKKHSDRLEKIHYKAEEGQGTIEKSKSMQGNVINIQIIPEFINSQKFNIIKKKVNKNMSIKDLKYLCSRLYSIPITKIKMFYTDENNPLCVEITDTNSSLYTYGIEDNSKIKIQTED</sequence>
<dbReference type="PROSITE" id="PS51450">
    <property type="entry name" value="LRR"/>
    <property type="match status" value="1"/>
</dbReference>
<evidence type="ECO:0000256" key="3">
    <source>
        <dbReference type="ARBA" id="ARBA00022490"/>
    </source>
</evidence>
<dbReference type="EMBL" id="LT160028">
    <property type="protein sequence ID" value="CXI29707.1"/>
    <property type="molecule type" value="Genomic_DNA"/>
</dbReference>
<evidence type="ECO:0000313" key="17">
    <source>
        <dbReference type="Proteomes" id="UP000220214"/>
    </source>
</evidence>
<dbReference type="Proteomes" id="UP000219974">
    <property type="component" value="Chromosome 8"/>
</dbReference>
<dbReference type="SUPFAM" id="SSF52047">
    <property type="entry name" value="RNI-like"/>
    <property type="match status" value="2"/>
</dbReference>
<dbReference type="Proteomes" id="UP000219860">
    <property type="component" value="Chromosome 8"/>
</dbReference>
<evidence type="ECO:0000256" key="7">
    <source>
        <dbReference type="SAM" id="MobiDB-lite"/>
    </source>
</evidence>
<evidence type="ECO:0000313" key="9">
    <source>
        <dbReference type="EMBL" id="CXI29707.1"/>
    </source>
</evidence>
<dbReference type="InterPro" id="IPR036859">
    <property type="entry name" value="CAP-Gly_dom_sf"/>
</dbReference>
<keyword evidence="5" id="KW-0677">Repeat</keyword>
<dbReference type="EMBL" id="LT614634">
    <property type="protein sequence ID" value="SCN24300.1"/>
    <property type="molecule type" value="Genomic_DNA"/>
</dbReference>
<dbReference type="Proteomes" id="UP000516480">
    <property type="component" value="Chromosome 8"/>
</dbReference>
<evidence type="ECO:0000313" key="11">
    <source>
        <dbReference type="EMBL" id="SCN24300.1"/>
    </source>
</evidence>
<dbReference type="Gene3D" id="2.30.30.190">
    <property type="entry name" value="CAP Gly-rich-like domain"/>
    <property type="match status" value="1"/>
</dbReference>
<dbReference type="SUPFAM" id="SSF54236">
    <property type="entry name" value="Ubiquitin-like"/>
    <property type="match status" value="1"/>
</dbReference>
<comment type="similarity">
    <text evidence="2">Belongs to the TBCE family.</text>
</comment>
<evidence type="ECO:0000313" key="12">
    <source>
        <dbReference type="EMBL" id="SCO59482.1"/>
    </source>
</evidence>
<dbReference type="EMBL" id="LT608272">
    <property type="protein sequence ID" value="SCO59482.1"/>
    <property type="molecule type" value="Genomic_DNA"/>
</dbReference>
<evidence type="ECO:0000313" key="18">
    <source>
        <dbReference type="Proteomes" id="UP000516480"/>
    </source>
</evidence>
<feature type="compositionally biased region" description="Low complexity" evidence="7">
    <location>
        <begin position="44"/>
        <end position="55"/>
    </location>
</feature>
<dbReference type="Proteomes" id="UP000220214">
    <property type="component" value="Chromosome 8"/>
</dbReference>
<dbReference type="InterPro" id="IPR032675">
    <property type="entry name" value="LRR_dom_sf"/>
</dbReference>
<dbReference type="InterPro" id="IPR029071">
    <property type="entry name" value="Ubiquitin-like_domsf"/>
</dbReference>
<evidence type="ECO:0000259" key="8">
    <source>
        <dbReference type="SMART" id="SM01052"/>
    </source>
</evidence>
<dbReference type="SUPFAM" id="SSF74924">
    <property type="entry name" value="Cap-Gly domain"/>
    <property type="match status" value="1"/>
</dbReference>
<dbReference type="Pfam" id="PF01302">
    <property type="entry name" value="CAP_GLY"/>
    <property type="match status" value="1"/>
</dbReference>
<keyword evidence="3" id="KW-0963">Cytoplasm</keyword>
<evidence type="ECO:0000256" key="6">
    <source>
        <dbReference type="ARBA" id="ARBA00023186"/>
    </source>
</evidence>
<evidence type="ECO:0000313" key="10">
    <source>
        <dbReference type="EMBL" id="SCM20756.1"/>
    </source>
</evidence>
<feature type="region of interest" description="Disordered" evidence="7">
    <location>
        <begin position="29"/>
        <end position="61"/>
    </location>
</feature>
<dbReference type="CDD" id="cd17044">
    <property type="entry name" value="Ubl_TBCE"/>
    <property type="match status" value="1"/>
</dbReference>
<evidence type="ECO:0000313" key="16">
    <source>
        <dbReference type="Proteomes" id="UP000219974"/>
    </source>
</evidence>
<evidence type="ECO:0000256" key="1">
    <source>
        <dbReference type="ARBA" id="ARBA00004496"/>
    </source>
</evidence>
<evidence type="ECO:0000313" key="14">
    <source>
        <dbReference type="Proteomes" id="UP000069549"/>
    </source>
</evidence>
<keyword evidence="4" id="KW-0433">Leucine-rich repeat</keyword>
<organism evidence="9 14">
    <name type="scientific">Plasmodium berghei</name>
    <dbReference type="NCBI Taxonomy" id="5821"/>
    <lineage>
        <taxon>Eukaryota</taxon>
        <taxon>Sar</taxon>
        <taxon>Alveolata</taxon>
        <taxon>Apicomplexa</taxon>
        <taxon>Aconoidasida</taxon>
        <taxon>Haemosporida</taxon>
        <taxon>Plasmodiidae</taxon>
        <taxon>Plasmodium</taxon>
        <taxon>Plasmodium (Vinckeia)</taxon>
    </lineage>
</organism>
<gene>
    <name evidence="9" type="ORF">PBK173_000148000</name>
    <name evidence="11" type="ORF">PBNK65E_000141000</name>
    <name evidence="10" type="ORF">PBNK65NY_000140300</name>
    <name evidence="13" type="ORF">PBSP11A_000140300</name>
    <name evidence="12" type="ORF">PBSP11RLL_000140200</name>
</gene>
<accession>A0A0Y9VXT1</accession>
<dbReference type="OMA" id="DNYLHDY"/>
<dbReference type="VEuPathDB" id="PlasmoDB:PBANKA_0805200"/>
<dbReference type="OrthoDB" id="409725at2759"/>
<evidence type="ECO:0000313" key="13">
    <source>
        <dbReference type="EMBL" id="SCO60720.1"/>
    </source>
</evidence>
<keyword evidence="6" id="KW-0143">Chaperone</keyword>
<evidence type="ECO:0000313" key="15">
    <source>
        <dbReference type="Proteomes" id="UP000219860"/>
    </source>
</evidence>
<protein>
    <submittedName>
        <fullName evidence="9">Cytoskeleton associated protein, putative</fullName>
    </submittedName>
</protein>
<dbReference type="GO" id="GO:0005737">
    <property type="term" value="C:cytoplasm"/>
    <property type="evidence" value="ECO:0007669"/>
    <property type="project" value="UniProtKB-SubCell"/>
</dbReference>
<dbReference type="Proteomes" id="UP000069549">
    <property type="component" value="Chromosome 8"/>
</dbReference>
<dbReference type="Gene3D" id="3.10.20.90">
    <property type="entry name" value="Phosphatidylinositol 3-kinase Catalytic Subunit, Chain A, domain 1"/>
    <property type="match status" value="1"/>
</dbReference>
<dbReference type="EMBL" id="LT608256">
    <property type="protein sequence ID" value="SCO60720.1"/>
    <property type="molecule type" value="Genomic_DNA"/>
</dbReference>
<name>A0A0Y9VXT1_PLABE</name>
<evidence type="ECO:0000256" key="4">
    <source>
        <dbReference type="ARBA" id="ARBA00022614"/>
    </source>
</evidence>
<reference evidence="9 14" key="1">
    <citation type="submission" date="2016-02" db="EMBL/GenBank/DDBJ databases">
        <authorList>
            <consortium name="Pathogen Informatics"/>
        </authorList>
    </citation>
    <scope>NUCLEOTIDE SEQUENCE [LARGE SCALE GENOMIC DNA]</scope>
    <source>
        <strain evidence="9 14">K173</strain>
        <strain evidence="10 18">NK65 ny</strain>
        <strain evidence="11 17">NK65e</strain>
        <strain evidence="13 15">SP11 Antwerpcl1</strain>
        <strain evidence="12 16">SP11 RLL</strain>
    </source>
</reference>
<dbReference type="AlphaFoldDB" id="A0A0Y9VXT1"/>
<evidence type="ECO:0000256" key="5">
    <source>
        <dbReference type="ARBA" id="ARBA00022737"/>
    </source>
</evidence>
<dbReference type="InterPro" id="IPR044079">
    <property type="entry name" value="Ubl_TBCE"/>
</dbReference>
<dbReference type="Gene3D" id="3.80.10.10">
    <property type="entry name" value="Ribonuclease Inhibitor"/>
    <property type="match status" value="2"/>
</dbReference>
<proteinExistence type="inferred from homology"/>
<dbReference type="InterPro" id="IPR000938">
    <property type="entry name" value="CAP-Gly_domain"/>
</dbReference>
<dbReference type="InterPro" id="IPR001611">
    <property type="entry name" value="Leu-rich_rpt"/>
</dbReference>
<evidence type="ECO:0000256" key="2">
    <source>
        <dbReference type="ARBA" id="ARBA00006286"/>
    </source>
</evidence>
<feature type="domain" description="CAP-Gly" evidence="8">
    <location>
        <begin position="73"/>
        <end position="130"/>
    </location>
</feature>
<dbReference type="EMBL" id="LT608144">
    <property type="protein sequence ID" value="SCM20756.1"/>
    <property type="molecule type" value="Genomic_DNA"/>
</dbReference>
<dbReference type="SMART" id="SM01052">
    <property type="entry name" value="CAP_GLY"/>
    <property type="match status" value="1"/>
</dbReference>